<dbReference type="Pfam" id="PF12797">
    <property type="entry name" value="Fer4_2"/>
    <property type="match status" value="1"/>
</dbReference>
<dbReference type="PROSITE" id="PS51379">
    <property type="entry name" value="4FE4S_FER_2"/>
    <property type="match status" value="1"/>
</dbReference>
<evidence type="ECO:0000313" key="8">
    <source>
        <dbReference type="EMBL" id="MCI2242527.1"/>
    </source>
</evidence>
<comment type="caution">
    <text evidence="8">The sequence shown here is derived from an EMBL/GenBank/DDBJ whole genome shotgun (WGS) entry which is preliminary data.</text>
</comment>
<dbReference type="PANTHER" id="PTHR43545">
    <property type="entry name" value="FORMATE DEHYDROGENASE, NITRATE-INDUCIBLE, IRON-SULFUR SUBUNIT"/>
    <property type="match status" value="1"/>
</dbReference>
<proteinExistence type="predicted"/>
<keyword evidence="9" id="KW-1185">Reference proteome</keyword>
<feature type="domain" description="4Fe-4S ferredoxin-type" evidence="7">
    <location>
        <begin position="6"/>
        <end position="36"/>
    </location>
</feature>
<comment type="subcellular location">
    <subcellularLocation>
        <location evidence="1">Cell envelope</location>
    </subcellularLocation>
</comment>
<evidence type="ECO:0000256" key="1">
    <source>
        <dbReference type="ARBA" id="ARBA00004196"/>
    </source>
</evidence>
<gene>
    <name evidence="8" type="ORF">LPT13_09195</name>
</gene>
<keyword evidence="6" id="KW-0411">Iron-sulfur</keyword>
<evidence type="ECO:0000256" key="6">
    <source>
        <dbReference type="ARBA" id="ARBA00023014"/>
    </source>
</evidence>
<dbReference type="PANTHER" id="PTHR43545:SF6">
    <property type="entry name" value="FORMATE DEHYDROGENASE, NITRATE-INDUCIBLE, IRON-SULFUR SUBUNIT"/>
    <property type="match status" value="1"/>
</dbReference>
<keyword evidence="3" id="KW-0479">Metal-binding</keyword>
<dbReference type="SUPFAM" id="SSF54862">
    <property type="entry name" value="4Fe-4S ferredoxins"/>
    <property type="match status" value="1"/>
</dbReference>
<reference evidence="8" key="1">
    <citation type="submission" date="2021-11" db="EMBL/GenBank/DDBJ databases">
        <title>A Novel Adlercreutzia Species, isolated from a Allomyrina dichotoma larva feces.</title>
        <authorList>
            <person name="Suh M.K."/>
        </authorList>
    </citation>
    <scope>NUCLEOTIDE SEQUENCE</scope>
    <source>
        <strain evidence="8">JBNU-10</strain>
    </source>
</reference>
<dbReference type="InterPro" id="IPR051555">
    <property type="entry name" value="FDH_Electron_Transfer_Unit"/>
</dbReference>
<sequence length="114" mass="12601">MEKGKYGLFIDYEFCSGCKACVTACKMEHGMEPQDFGIVLLQDGPRECTDGVWEYNYLPMPTHLCDLCADRVAAGKLPSCVHHCQDAVMVYGTVEELARKAAEAGKSDVAIYVR</sequence>
<keyword evidence="4" id="KW-0677">Repeat</keyword>
<dbReference type="InterPro" id="IPR017896">
    <property type="entry name" value="4Fe4S_Fe-S-bd"/>
</dbReference>
<evidence type="ECO:0000256" key="4">
    <source>
        <dbReference type="ARBA" id="ARBA00022737"/>
    </source>
</evidence>
<evidence type="ECO:0000256" key="5">
    <source>
        <dbReference type="ARBA" id="ARBA00023004"/>
    </source>
</evidence>
<evidence type="ECO:0000313" key="9">
    <source>
        <dbReference type="Proteomes" id="UP001430755"/>
    </source>
</evidence>
<evidence type="ECO:0000256" key="3">
    <source>
        <dbReference type="ARBA" id="ARBA00022723"/>
    </source>
</evidence>
<organism evidence="8 9">
    <name type="scientific">Adlercreutzia faecimuris</name>
    <dbReference type="NCBI Taxonomy" id="2897341"/>
    <lineage>
        <taxon>Bacteria</taxon>
        <taxon>Bacillati</taxon>
        <taxon>Actinomycetota</taxon>
        <taxon>Coriobacteriia</taxon>
        <taxon>Eggerthellales</taxon>
        <taxon>Eggerthellaceae</taxon>
        <taxon>Adlercreutzia</taxon>
    </lineage>
</organism>
<keyword evidence="5" id="KW-0408">Iron</keyword>
<dbReference type="Gene3D" id="3.30.70.20">
    <property type="match status" value="1"/>
</dbReference>
<evidence type="ECO:0000259" key="7">
    <source>
        <dbReference type="PROSITE" id="PS51379"/>
    </source>
</evidence>
<name>A0ABS9WJP3_9ACTN</name>
<dbReference type="EMBL" id="JAJMLW010000003">
    <property type="protein sequence ID" value="MCI2242527.1"/>
    <property type="molecule type" value="Genomic_DNA"/>
</dbReference>
<evidence type="ECO:0000256" key="2">
    <source>
        <dbReference type="ARBA" id="ARBA00022485"/>
    </source>
</evidence>
<protein>
    <submittedName>
        <fullName evidence="8">4Fe-4S binding protein</fullName>
    </submittedName>
</protein>
<dbReference type="RefSeq" id="WP_242165882.1">
    <property type="nucleotide sequence ID" value="NZ_JAJMLW010000003.1"/>
</dbReference>
<keyword evidence="2" id="KW-0004">4Fe-4S</keyword>
<accession>A0ABS9WJP3</accession>
<dbReference type="Proteomes" id="UP001430755">
    <property type="component" value="Unassembled WGS sequence"/>
</dbReference>